<comment type="caution">
    <text evidence="1">The sequence shown here is derived from an EMBL/GenBank/DDBJ whole genome shotgun (WGS) entry which is preliminary data.</text>
</comment>
<dbReference type="Pfam" id="PF04229">
    <property type="entry name" value="GrpB"/>
    <property type="match status" value="1"/>
</dbReference>
<keyword evidence="2" id="KW-1185">Reference proteome</keyword>
<dbReference type="PANTHER" id="PTHR34822:SF1">
    <property type="entry name" value="GRPB FAMILY PROTEIN"/>
    <property type="match status" value="1"/>
</dbReference>
<dbReference type="InterPro" id="IPR043519">
    <property type="entry name" value="NT_sf"/>
</dbReference>
<evidence type="ECO:0000313" key="2">
    <source>
        <dbReference type="Proteomes" id="UP000307380"/>
    </source>
</evidence>
<dbReference type="InterPro" id="IPR007344">
    <property type="entry name" value="GrpB/CoaE"/>
</dbReference>
<dbReference type="OrthoDB" id="9799092at2"/>
<dbReference type="Gene3D" id="3.30.460.10">
    <property type="entry name" value="Beta Polymerase, domain 2"/>
    <property type="match status" value="1"/>
</dbReference>
<dbReference type="PANTHER" id="PTHR34822">
    <property type="entry name" value="GRPB DOMAIN PROTEIN (AFU_ORTHOLOGUE AFUA_1G01530)"/>
    <property type="match status" value="1"/>
</dbReference>
<gene>
    <name evidence="1" type="ORF">E6C70_11905</name>
</gene>
<proteinExistence type="predicted"/>
<dbReference type="EMBL" id="SSSN01000009">
    <property type="protein sequence ID" value="THG32465.1"/>
    <property type="molecule type" value="Genomic_DNA"/>
</dbReference>
<accession>A0A4S4FRZ3</accession>
<dbReference type="RefSeq" id="WP_136424766.1">
    <property type="nucleotide sequence ID" value="NZ_SSSN01000009.1"/>
</dbReference>
<dbReference type="Proteomes" id="UP000307380">
    <property type="component" value="Unassembled WGS sequence"/>
</dbReference>
<sequence length="194" mass="21952">MPTPAEITTHHDPAPDGNPWVVDEIIEQVTLVDYQSEWPIIFEALAHDIRSALGERALTIEHVGSTSVPGLAAKPVIDVDLTVADTRVEADYVPALEAIGYILTIREEWWFQHRMLRLAEPRVNLHVFEPDCPELIRHRLFRDRLRGDADDRDAYVAAKRGAAPGAASVLDYNQRKQPVIREIYERAFRDAGLL</sequence>
<name>A0A4S4FRZ3_9MICO</name>
<dbReference type="SUPFAM" id="SSF81301">
    <property type="entry name" value="Nucleotidyltransferase"/>
    <property type="match status" value="1"/>
</dbReference>
<organism evidence="1 2">
    <name type="scientific">Orlajensenia flava</name>
    <dbReference type="NCBI Taxonomy" id="2565934"/>
    <lineage>
        <taxon>Bacteria</taxon>
        <taxon>Bacillati</taxon>
        <taxon>Actinomycetota</taxon>
        <taxon>Actinomycetes</taxon>
        <taxon>Micrococcales</taxon>
        <taxon>Microbacteriaceae</taxon>
        <taxon>Orlajensenia</taxon>
    </lineage>
</organism>
<reference evidence="1 2" key="1">
    <citation type="submission" date="2019-04" db="EMBL/GenBank/DDBJ databases">
        <authorList>
            <person name="Jiang L."/>
        </authorList>
    </citation>
    <scope>NUCLEOTIDE SEQUENCE [LARGE SCALE GENOMIC DNA]</scope>
    <source>
        <strain evidence="1 2">YIM 131861</strain>
    </source>
</reference>
<dbReference type="AlphaFoldDB" id="A0A4S4FRZ3"/>
<evidence type="ECO:0000313" key="1">
    <source>
        <dbReference type="EMBL" id="THG32465.1"/>
    </source>
</evidence>
<protein>
    <submittedName>
        <fullName evidence="1">GrpB family protein</fullName>
    </submittedName>
</protein>